<accession>F3QRW7</accession>
<sequence>MRTVAVFLRTWCTVSAFCMAGILPVCGQDEFNPPNPPEPNTLYRVTVEARPAEAGYVSGGGKYEKGAGVYVNTSAASSTFRFVGWQKDGADYSAEMGFSYTVGEEDAHFVALYAYDPTNPSEPSLVLRHRLWLDCTPKEACSFNRESGGKVEEGEWVYLQAYANQGFVFRGWYSEGRKLSDAEGFNFSMPTEDVTVEARYVFAPDNPDEPAGGGQPDVDTGEEGDVNGDKLADVTDAVAIVGAYLGKMPEVPLDKADMNRDGEVDVSDAVEVVNVYIKKN</sequence>
<reference evidence="4 5" key="1">
    <citation type="submission" date="2011-02" db="EMBL/GenBank/DDBJ databases">
        <authorList>
            <person name="Weinstock G."/>
            <person name="Sodergren E."/>
            <person name="Clifton S."/>
            <person name="Fulton L."/>
            <person name="Fulton B."/>
            <person name="Courtney L."/>
            <person name="Fronick C."/>
            <person name="Harrison M."/>
            <person name="Strong C."/>
            <person name="Farmer C."/>
            <person name="Delahaunty K."/>
            <person name="Markovic C."/>
            <person name="Hall O."/>
            <person name="Minx P."/>
            <person name="Tomlinson C."/>
            <person name="Mitreva M."/>
            <person name="Hou S."/>
            <person name="Chen J."/>
            <person name="Wollam A."/>
            <person name="Pepin K.H."/>
            <person name="Johnson M."/>
            <person name="Bhonagiri V."/>
            <person name="Zhang X."/>
            <person name="Suruliraj S."/>
            <person name="Warren W."/>
            <person name="Chinwalla A."/>
            <person name="Mardis E.R."/>
            <person name="Wilson R.K."/>
        </authorList>
    </citation>
    <scope>NUCLEOTIDE SEQUENCE [LARGE SCALE GENOMIC DNA]</scope>
    <source>
        <strain evidence="4 5">YIT 11841</strain>
    </source>
</reference>
<evidence type="ECO:0000256" key="1">
    <source>
        <dbReference type="SAM" id="MobiDB-lite"/>
    </source>
</evidence>
<dbReference type="Pfam" id="PF18998">
    <property type="entry name" value="Flg_new_2"/>
    <property type="match status" value="2"/>
</dbReference>
<organism evidence="4 5">
    <name type="scientific">Paraprevotella xylaniphila YIT 11841</name>
    <dbReference type="NCBI Taxonomy" id="762982"/>
    <lineage>
        <taxon>Bacteria</taxon>
        <taxon>Pseudomonadati</taxon>
        <taxon>Bacteroidota</taxon>
        <taxon>Bacteroidia</taxon>
        <taxon>Bacteroidales</taxon>
        <taxon>Prevotellaceae</taxon>
        <taxon>Paraprevotella</taxon>
    </lineage>
</organism>
<evidence type="ECO:0000313" key="5">
    <source>
        <dbReference type="Proteomes" id="UP000005546"/>
    </source>
</evidence>
<evidence type="ECO:0000256" key="2">
    <source>
        <dbReference type="SAM" id="SignalP"/>
    </source>
</evidence>
<dbReference type="Proteomes" id="UP000005546">
    <property type="component" value="Unassembled WGS sequence"/>
</dbReference>
<proteinExistence type="predicted"/>
<dbReference type="AlphaFoldDB" id="F3QRW7"/>
<dbReference type="InterPro" id="IPR016134">
    <property type="entry name" value="Dockerin_dom"/>
</dbReference>
<dbReference type="Pfam" id="PF00404">
    <property type="entry name" value="Dockerin_1"/>
    <property type="match status" value="1"/>
</dbReference>
<dbReference type="Gene3D" id="1.10.1330.10">
    <property type="entry name" value="Dockerin domain"/>
    <property type="match status" value="1"/>
</dbReference>
<feature type="domain" description="Dockerin" evidence="3">
    <location>
        <begin position="219"/>
        <end position="280"/>
    </location>
</feature>
<evidence type="ECO:0000259" key="3">
    <source>
        <dbReference type="PROSITE" id="PS51766"/>
    </source>
</evidence>
<dbReference type="PROSITE" id="PS51766">
    <property type="entry name" value="DOCKERIN"/>
    <property type="match status" value="1"/>
</dbReference>
<dbReference type="OrthoDB" id="8440781at2"/>
<dbReference type="EMBL" id="AFBR01000023">
    <property type="protein sequence ID" value="EGG55830.1"/>
    <property type="molecule type" value="Genomic_DNA"/>
</dbReference>
<keyword evidence="5" id="KW-1185">Reference proteome</keyword>
<dbReference type="InterPro" id="IPR002105">
    <property type="entry name" value="Dockerin_1_rpt"/>
</dbReference>
<dbReference type="GO" id="GO:0000272">
    <property type="term" value="P:polysaccharide catabolic process"/>
    <property type="evidence" value="ECO:0007669"/>
    <property type="project" value="InterPro"/>
</dbReference>
<dbReference type="eggNOG" id="COG5492">
    <property type="taxonomic scope" value="Bacteria"/>
</dbReference>
<dbReference type="GO" id="GO:0004553">
    <property type="term" value="F:hydrolase activity, hydrolyzing O-glycosyl compounds"/>
    <property type="evidence" value="ECO:0007669"/>
    <property type="project" value="InterPro"/>
</dbReference>
<protein>
    <submittedName>
        <fullName evidence="4">Dockerin type I repeat-containing domain protein</fullName>
    </submittedName>
</protein>
<keyword evidence="2" id="KW-0732">Signal</keyword>
<dbReference type="RefSeq" id="WP_008625563.1">
    <property type="nucleotide sequence ID" value="NZ_GL883827.1"/>
</dbReference>
<dbReference type="STRING" id="762982.HMPREF9442_00883"/>
<dbReference type="InterPro" id="IPR036439">
    <property type="entry name" value="Dockerin_dom_sf"/>
</dbReference>
<feature type="region of interest" description="Disordered" evidence="1">
    <location>
        <begin position="203"/>
        <end position="229"/>
    </location>
</feature>
<feature type="chain" id="PRO_5003305378" evidence="2">
    <location>
        <begin position="28"/>
        <end position="280"/>
    </location>
</feature>
<dbReference type="SUPFAM" id="SSF63446">
    <property type="entry name" value="Type I dockerin domain"/>
    <property type="match status" value="1"/>
</dbReference>
<evidence type="ECO:0000313" key="4">
    <source>
        <dbReference type="EMBL" id="EGG55830.1"/>
    </source>
</evidence>
<dbReference type="HOGENOM" id="CLU_993387_0_0_10"/>
<gene>
    <name evidence="4" type="ORF">HMPREF9442_00883</name>
</gene>
<dbReference type="InterPro" id="IPR044060">
    <property type="entry name" value="Bacterial_rp_domain"/>
</dbReference>
<name>F3QRW7_9BACT</name>
<comment type="caution">
    <text evidence="4">The sequence shown here is derived from an EMBL/GenBank/DDBJ whole genome shotgun (WGS) entry which is preliminary data.</text>
</comment>
<feature type="signal peptide" evidence="2">
    <location>
        <begin position="1"/>
        <end position="27"/>
    </location>
</feature>
<dbReference type="CDD" id="cd14256">
    <property type="entry name" value="Dockerin_I"/>
    <property type="match status" value="1"/>
</dbReference>